<reference evidence="4" key="1">
    <citation type="submission" date="2015-11" db="EMBL/GenBank/DDBJ databases">
        <title>Complete genome sequence of a polyethylene-glycol degrader Sphingopyxis macrogoltabida 203N (NBRC 111659).</title>
        <authorList>
            <person name="Yoshiyuki O."/>
            <person name="Shouta N."/>
            <person name="Nagata Y."/>
            <person name="Numata M."/>
            <person name="Tsuchikane K."/>
            <person name="Hosoyama A."/>
            <person name="Yamazoe A."/>
            <person name="Tsuda M."/>
            <person name="Fujita N."/>
            <person name="Kawai F."/>
        </authorList>
    </citation>
    <scope>NUCLEOTIDE SEQUENCE [LARGE SCALE GENOMIC DNA]</scope>
    <source>
        <strain evidence="4">203N</strain>
    </source>
</reference>
<dbReference type="GO" id="GO:0016788">
    <property type="term" value="F:hydrolase activity, acting on ester bonds"/>
    <property type="evidence" value="ECO:0007669"/>
    <property type="project" value="TreeGrafter"/>
</dbReference>
<name>A0AAC9FH04_SPHMC</name>
<evidence type="ECO:0000313" key="3">
    <source>
        <dbReference type="EMBL" id="AMU92128.1"/>
    </source>
</evidence>
<evidence type="ECO:0000313" key="4">
    <source>
        <dbReference type="Proteomes" id="UP000076088"/>
    </source>
</evidence>
<dbReference type="Pfam" id="PF00756">
    <property type="entry name" value="Esterase"/>
    <property type="match status" value="1"/>
</dbReference>
<sequence length="306" mass="32659">MSEYWHSSSLPAATVPMSGQIDFRSGLNGRDYCVQIAFPAGAPPEGGYPVLYVVDGDMHFPAFVSTARIRSHTLELEPAVVVGIGYPESRSDLLACLQRRNADLTPTQASSEEQAGISRQLGGLAVDRFGEADIFLDIIETEIKPRVSELVPVAAGRDILFGHSLGGMFTLHALFTRPAMFSTFLALSPSIWWDGQAVLKGEAGFVHRVRTGEAAPRVFVGVGEHEQDPSYIPQMPAEAVLQAAMVDNAQSLAERLAAVEGAAGYRVESRLFAGETHTAVATTAINALLDFALPGPTPRARAALAA</sequence>
<accession>A0AAC9FH04</accession>
<dbReference type="InterPro" id="IPR000801">
    <property type="entry name" value="Esterase-like"/>
</dbReference>
<keyword evidence="2" id="KW-0378">Hydrolase</keyword>
<evidence type="ECO:0000256" key="2">
    <source>
        <dbReference type="ARBA" id="ARBA00022801"/>
    </source>
</evidence>
<comment type="similarity">
    <text evidence="1">Belongs to the esterase D family.</text>
</comment>
<dbReference type="Proteomes" id="UP000076088">
    <property type="component" value="Chromosome"/>
</dbReference>
<evidence type="ECO:0008006" key="5">
    <source>
        <dbReference type="Google" id="ProtNLM"/>
    </source>
</evidence>
<dbReference type="InterPro" id="IPR029058">
    <property type="entry name" value="AB_hydrolase_fold"/>
</dbReference>
<dbReference type="Gene3D" id="3.40.50.1820">
    <property type="entry name" value="alpha/beta hydrolase"/>
    <property type="match status" value="1"/>
</dbReference>
<dbReference type="PANTHER" id="PTHR40841:SF2">
    <property type="entry name" value="SIDEROPHORE-DEGRADING ESTERASE (EUROFUNG)"/>
    <property type="match status" value="1"/>
</dbReference>
<dbReference type="PANTHER" id="PTHR40841">
    <property type="entry name" value="SIDEROPHORE TRIACETYLFUSARININE C ESTERASE"/>
    <property type="match status" value="1"/>
</dbReference>
<dbReference type="EMBL" id="CP013344">
    <property type="protein sequence ID" value="AMU92128.1"/>
    <property type="molecule type" value="Genomic_DNA"/>
</dbReference>
<keyword evidence="4" id="KW-1185">Reference proteome</keyword>
<proteinExistence type="inferred from homology"/>
<dbReference type="KEGG" id="smaz:LH19_23675"/>
<protein>
    <recommendedName>
        <fullName evidence="5">Esterase</fullName>
    </recommendedName>
</protein>
<gene>
    <name evidence="3" type="ORF">ATM17_24235</name>
</gene>
<evidence type="ECO:0000256" key="1">
    <source>
        <dbReference type="ARBA" id="ARBA00005622"/>
    </source>
</evidence>
<organism evidence="3 4">
    <name type="scientific">Sphingopyxis macrogoltabida</name>
    <name type="common">Sphingomonas macrogoltabidus</name>
    <dbReference type="NCBI Taxonomy" id="33050"/>
    <lineage>
        <taxon>Bacteria</taxon>
        <taxon>Pseudomonadati</taxon>
        <taxon>Pseudomonadota</taxon>
        <taxon>Alphaproteobacteria</taxon>
        <taxon>Sphingomonadales</taxon>
        <taxon>Sphingomonadaceae</taxon>
        <taxon>Sphingopyxis</taxon>
    </lineage>
</organism>
<reference evidence="3 4" key="2">
    <citation type="journal article" date="2016" name="Genome Announc.">
        <title>Complete Genome Sequence of Sphingopyxis macrogoltabida Strain 203N (NBRC 111659), a Polyethylene Glycol Degrader.</title>
        <authorList>
            <person name="Ohtsubo Y."/>
            <person name="Nonoyama S."/>
            <person name="Nagata Y."/>
            <person name="Numata M."/>
            <person name="Tsuchikane K."/>
            <person name="Hosoyama A."/>
            <person name="Yamazoe A."/>
            <person name="Tsuda M."/>
            <person name="Fujita N."/>
            <person name="Kawai F."/>
        </authorList>
    </citation>
    <scope>NUCLEOTIDE SEQUENCE [LARGE SCALE GENOMIC DNA]</scope>
    <source>
        <strain evidence="3 4">203N</strain>
    </source>
</reference>
<dbReference type="RefSeq" id="WP_054732038.1">
    <property type="nucleotide sequence ID" value="NZ_CP009429.1"/>
</dbReference>
<dbReference type="SUPFAM" id="SSF53474">
    <property type="entry name" value="alpha/beta-Hydrolases"/>
    <property type="match status" value="1"/>
</dbReference>
<dbReference type="AlphaFoldDB" id="A0AAC9FH04"/>
<dbReference type="InterPro" id="IPR052558">
    <property type="entry name" value="Siderophore_Hydrolase_D"/>
</dbReference>